<evidence type="ECO:0000313" key="2">
    <source>
        <dbReference type="EMBL" id="CDW51099.1"/>
    </source>
</evidence>
<accession>A0A0K2VKW7</accession>
<sequence>LYSGPLLPSVGGVRRTVQVATKMVKLLPKLTLVELRCECSRLELGSEDELSGKKKMELVALVREYIKGCGCDPISFDFNNGAQAAGDGASGTTGQLGGTGSPLHS</sequence>
<organism evidence="2">
    <name type="scientific">Lepeophtheirus salmonis</name>
    <name type="common">Salmon louse</name>
    <name type="synonym">Caligus salmonis</name>
    <dbReference type="NCBI Taxonomy" id="72036"/>
    <lineage>
        <taxon>Eukaryota</taxon>
        <taxon>Metazoa</taxon>
        <taxon>Ecdysozoa</taxon>
        <taxon>Arthropoda</taxon>
        <taxon>Crustacea</taxon>
        <taxon>Multicrustacea</taxon>
        <taxon>Hexanauplia</taxon>
        <taxon>Copepoda</taxon>
        <taxon>Siphonostomatoida</taxon>
        <taxon>Caligidae</taxon>
        <taxon>Lepeophtheirus</taxon>
    </lineage>
</organism>
<protein>
    <submittedName>
        <fullName evidence="2">Uncharacterized protein</fullName>
    </submittedName>
</protein>
<dbReference type="AlphaFoldDB" id="A0A0K2VKW7"/>
<evidence type="ECO:0000256" key="1">
    <source>
        <dbReference type="SAM" id="MobiDB-lite"/>
    </source>
</evidence>
<feature type="region of interest" description="Disordered" evidence="1">
    <location>
        <begin position="86"/>
        <end position="105"/>
    </location>
</feature>
<feature type="compositionally biased region" description="Gly residues" evidence="1">
    <location>
        <begin position="88"/>
        <end position="105"/>
    </location>
</feature>
<dbReference type="OrthoDB" id="10605898at2759"/>
<name>A0A0K2VKW7_LEPSM</name>
<dbReference type="EMBL" id="HACA01033737">
    <property type="protein sequence ID" value="CDW51099.1"/>
    <property type="molecule type" value="Transcribed_RNA"/>
</dbReference>
<proteinExistence type="predicted"/>
<reference evidence="2" key="1">
    <citation type="submission" date="2014-05" db="EMBL/GenBank/DDBJ databases">
        <authorList>
            <person name="Chronopoulou M."/>
        </authorList>
    </citation>
    <scope>NUCLEOTIDE SEQUENCE</scope>
    <source>
        <tissue evidence="2">Whole organism</tissue>
    </source>
</reference>
<feature type="non-terminal residue" evidence="2">
    <location>
        <position position="1"/>
    </location>
</feature>